<dbReference type="AlphaFoldDB" id="A0A8D5UF66"/>
<gene>
    <name evidence="2" type="ORF">JIR001_19950</name>
</gene>
<reference evidence="2" key="1">
    <citation type="journal article" date="2013" name="Int. J. Syst. Evol. Microbiol.">
        <title>Polycladomyces abyssicola gen. nov., sp. nov., a thermophilic filamentous bacterium isolated from hemipelagic sediment.</title>
        <authorList>
            <person name="Tsubouchi T."/>
            <person name="Shimane Y."/>
            <person name="Mori K."/>
            <person name="Usui K."/>
            <person name="Hiraki T."/>
            <person name="Tame A."/>
            <person name="Uematsu K."/>
            <person name="Maruyama T."/>
            <person name="Hatada Y."/>
        </authorList>
    </citation>
    <scope>NUCLEOTIDE SEQUENCE</scope>
    <source>
        <strain evidence="2">JIR-001</strain>
    </source>
</reference>
<feature type="transmembrane region" description="Helical" evidence="1">
    <location>
        <begin position="126"/>
        <end position="151"/>
    </location>
</feature>
<evidence type="ECO:0000313" key="2">
    <source>
        <dbReference type="EMBL" id="BCU82212.1"/>
    </source>
</evidence>
<feature type="transmembrane region" description="Helical" evidence="1">
    <location>
        <begin position="22"/>
        <end position="41"/>
    </location>
</feature>
<feature type="transmembrane region" description="Helical" evidence="1">
    <location>
        <begin position="61"/>
        <end position="82"/>
    </location>
</feature>
<evidence type="ECO:0000256" key="1">
    <source>
        <dbReference type="SAM" id="Phobius"/>
    </source>
</evidence>
<dbReference type="EMBL" id="AP024601">
    <property type="protein sequence ID" value="BCU82212.1"/>
    <property type="molecule type" value="Genomic_DNA"/>
</dbReference>
<protein>
    <submittedName>
        <fullName evidence="2">Uncharacterized protein</fullName>
    </submittedName>
</protein>
<sequence length="162" mass="18912">MCFNGEKGDKDFGMKRIWTGKLLVSAMMTVVTLIVLKMIDWMEHSFQPPDPDVLVIPFDPFFYLMYVAPFMFLFALPVSMVSDWLTQRAGKYRWGWSLLIHTGAAALLMFWLGWHIRQSVQWVVTPFTLLGLLVQSVFSLPTLLALIYWALDEWWKSRSLKK</sequence>
<evidence type="ECO:0000313" key="3">
    <source>
        <dbReference type="Proteomes" id="UP000677436"/>
    </source>
</evidence>
<dbReference type="Proteomes" id="UP000677436">
    <property type="component" value="Chromosome"/>
</dbReference>
<feature type="transmembrane region" description="Helical" evidence="1">
    <location>
        <begin position="94"/>
        <end position="114"/>
    </location>
</feature>
<keyword evidence="1" id="KW-0812">Transmembrane</keyword>
<keyword evidence="1" id="KW-1133">Transmembrane helix</keyword>
<keyword evidence="3" id="KW-1185">Reference proteome</keyword>
<reference evidence="2" key="2">
    <citation type="journal article" date="2021" name="Microbiol. Resour. Announc.">
        <title>Complete Genome Sequence of Polycladomyces abyssicola JIR-001T, Isolated from Hemipelagic Sediment in Deep Seawater.</title>
        <authorList>
            <person name="Tsubouchi T."/>
            <person name="Kaneko Y."/>
        </authorList>
    </citation>
    <scope>NUCLEOTIDE SEQUENCE</scope>
    <source>
        <strain evidence="2">JIR-001</strain>
    </source>
</reference>
<dbReference type="KEGG" id="pabs:JIR001_19950"/>
<organism evidence="2 3">
    <name type="scientific">Polycladomyces abyssicola</name>
    <dbReference type="NCBI Taxonomy" id="1125966"/>
    <lineage>
        <taxon>Bacteria</taxon>
        <taxon>Bacillati</taxon>
        <taxon>Bacillota</taxon>
        <taxon>Bacilli</taxon>
        <taxon>Bacillales</taxon>
        <taxon>Thermoactinomycetaceae</taxon>
        <taxon>Polycladomyces</taxon>
    </lineage>
</organism>
<proteinExistence type="predicted"/>
<name>A0A8D5UF66_9BACL</name>
<keyword evidence="1" id="KW-0472">Membrane</keyword>
<accession>A0A8D5UF66</accession>